<dbReference type="OrthoDB" id="3215033at2"/>
<evidence type="ECO:0000313" key="2">
    <source>
        <dbReference type="EMBL" id="VEH08691.1"/>
    </source>
</evidence>
<evidence type="ECO:0000313" key="1">
    <source>
        <dbReference type="EMBL" id="AKE41414.1"/>
    </source>
</evidence>
<evidence type="ECO:0000313" key="3">
    <source>
        <dbReference type="Proteomes" id="UP000033457"/>
    </source>
</evidence>
<dbReference type="STRING" id="35755.UL82_06240"/>
<sequence length="68" mass="7889">MRLTEFQQLVDDEFGQAKGQWLLHSHVLSTHGATPDELIESGIDPRDVWWALCEEFQIPPERQLGRDD</sequence>
<dbReference type="AlphaFoldDB" id="A0A0F6TDP9"/>
<evidence type="ECO:0000313" key="4">
    <source>
        <dbReference type="Proteomes" id="UP000271380"/>
    </source>
</evidence>
<dbReference type="EMBL" id="LR134377">
    <property type="protein sequence ID" value="VEH08691.1"/>
    <property type="molecule type" value="Genomic_DNA"/>
</dbReference>
<name>A0A0F6TDP9_9CORY</name>
<dbReference type="KEGG" id="cku:UL82_06240"/>
<reference evidence="1 3" key="1">
    <citation type="journal article" date="2015" name="Genome Announc.">
        <title>Complete Genome Sequence of Corynebacterium kutscheri DSM 20755, a Corynebacterial Type Strain with Remarkably Low G+C Content of Chromosomal DNA.</title>
        <authorList>
            <person name="Ruckert C."/>
            <person name="Albersmeier A."/>
            <person name="Winkler A."/>
            <person name="Tauch A."/>
        </authorList>
    </citation>
    <scope>NUCLEOTIDE SEQUENCE [LARGE SCALE GENOMIC DNA]</scope>
    <source>
        <strain evidence="1 3">DSM 20755</strain>
    </source>
</reference>
<proteinExistence type="predicted"/>
<organism evidence="1 3">
    <name type="scientific">Corynebacterium kutscheri</name>
    <dbReference type="NCBI Taxonomy" id="35755"/>
    <lineage>
        <taxon>Bacteria</taxon>
        <taxon>Bacillati</taxon>
        <taxon>Actinomycetota</taxon>
        <taxon>Actinomycetes</taxon>
        <taxon>Mycobacteriales</taxon>
        <taxon>Corynebacteriaceae</taxon>
        <taxon>Corynebacterium</taxon>
    </lineage>
</organism>
<keyword evidence="3" id="KW-1185">Reference proteome</keyword>
<dbReference type="EMBL" id="CP011312">
    <property type="protein sequence ID" value="AKE41414.1"/>
    <property type="molecule type" value="Genomic_DNA"/>
</dbReference>
<dbReference type="Pfam" id="PF11248">
    <property type="entry name" value="DUF3046"/>
    <property type="match status" value="1"/>
</dbReference>
<dbReference type="Proteomes" id="UP000033457">
    <property type="component" value="Chromosome"/>
</dbReference>
<dbReference type="HOGENOM" id="CLU_179041_0_0_11"/>
<reference evidence="2 4" key="2">
    <citation type="submission" date="2018-12" db="EMBL/GenBank/DDBJ databases">
        <authorList>
            <consortium name="Pathogen Informatics"/>
        </authorList>
    </citation>
    <scope>NUCLEOTIDE SEQUENCE [LARGE SCALE GENOMIC DNA]</scope>
    <source>
        <strain evidence="2 4">NCTC949</strain>
    </source>
</reference>
<dbReference type="Proteomes" id="UP000271380">
    <property type="component" value="Chromosome"/>
</dbReference>
<dbReference type="InterPro" id="IPR021408">
    <property type="entry name" value="DUF3046"/>
</dbReference>
<dbReference type="RefSeq" id="WP_046439689.1">
    <property type="nucleotide sequence ID" value="NZ_CP011312.1"/>
</dbReference>
<accession>A0A0F6TDP9</accession>
<gene>
    <name evidence="2" type="ORF">NCTC949_01813</name>
    <name evidence="1" type="ORF">UL82_06240</name>
</gene>
<protein>
    <submittedName>
        <fullName evidence="2">Protein of uncharacterized function (DUF3046)</fullName>
    </submittedName>
</protein>